<name>A0A371D9J7_9APHY</name>
<evidence type="ECO:0000313" key="2">
    <source>
        <dbReference type="Proteomes" id="UP000256964"/>
    </source>
</evidence>
<organism evidence="1 2">
    <name type="scientific">Lentinus brumalis</name>
    <dbReference type="NCBI Taxonomy" id="2498619"/>
    <lineage>
        <taxon>Eukaryota</taxon>
        <taxon>Fungi</taxon>
        <taxon>Dikarya</taxon>
        <taxon>Basidiomycota</taxon>
        <taxon>Agaricomycotina</taxon>
        <taxon>Agaricomycetes</taxon>
        <taxon>Polyporales</taxon>
        <taxon>Polyporaceae</taxon>
        <taxon>Lentinus</taxon>
    </lineage>
</organism>
<reference evidence="1 2" key="1">
    <citation type="journal article" date="2018" name="Biotechnol. Biofuels">
        <title>Integrative visual omics of the white-rot fungus Polyporus brumalis exposes the biotechnological potential of its oxidative enzymes for delignifying raw plant biomass.</title>
        <authorList>
            <person name="Miyauchi S."/>
            <person name="Rancon A."/>
            <person name="Drula E."/>
            <person name="Hage H."/>
            <person name="Chaduli D."/>
            <person name="Favel A."/>
            <person name="Grisel S."/>
            <person name="Henrissat B."/>
            <person name="Herpoel-Gimbert I."/>
            <person name="Ruiz-Duenas F.J."/>
            <person name="Chevret D."/>
            <person name="Hainaut M."/>
            <person name="Lin J."/>
            <person name="Wang M."/>
            <person name="Pangilinan J."/>
            <person name="Lipzen A."/>
            <person name="Lesage-Meessen L."/>
            <person name="Navarro D."/>
            <person name="Riley R."/>
            <person name="Grigoriev I.V."/>
            <person name="Zhou S."/>
            <person name="Raouche S."/>
            <person name="Rosso M.N."/>
        </authorList>
    </citation>
    <scope>NUCLEOTIDE SEQUENCE [LARGE SCALE GENOMIC DNA]</scope>
    <source>
        <strain evidence="1 2">BRFM 1820</strain>
    </source>
</reference>
<protein>
    <recommendedName>
        <fullName evidence="3">EF-hand domain-containing protein</fullName>
    </recommendedName>
</protein>
<keyword evidence="2" id="KW-1185">Reference proteome</keyword>
<dbReference type="OrthoDB" id="2122982at2759"/>
<dbReference type="EMBL" id="KZ857406">
    <property type="protein sequence ID" value="RDX49204.1"/>
    <property type="molecule type" value="Genomic_DNA"/>
</dbReference>
<evidence type="ECO:0000313" key="1">
    <source>
        <dbReference type="EMBL" id="RDX49204.1"/>
    </source>
</evidence>
<dbReference type="STRING" id="139420.A0A371D9J7"/>
<accession>A0A371D9J7</accession>
<dbReference type="AlphaFoldDB" id="A0A371D9J7"/>
<dbReference type="PROSITE" id="PS00018">
    <property type="entry name" value="EF_HAND_1"/>
    <property type="match status" value="1"/>
</dbReference>
<evidence type="ECO:0008006" key="3">
    <source>
        <dbReference type="Google" id="ProtNLM"/>
    </source>
</evidence>
<dbReference type="InterPro" id="IPR018247">
    <property type="entry name" value="EF_Hand_1_Ca_BS"/>
</dbReference>
<dbReference type="Proteomes" id="UP000256964">
    <property type="component" value="Unassembled WGS sequence"/>
</dbReference>
<proteinExistence type="predicted"/>
<sequence length="636" mass="72120">MSSDRPLEHSEAVASELRDVEQLLNTAAQASEAQRTRPESVVGRAADTVNSAGNSVSNSSGLDLLWDSVNSLVDGLPGLVKALDDISRIHPYIAAAVGVFKVVIELEVKRRDNDKKVNLLFLEMKNMMSALLQLQNVRPNHIGRDGLTVGMRLKSIVKQTAADIKECANACDTYMKKRLLVKVPKSGAWDETLKGYVQIFADRKTAFVFAMSIHTGMAVDNANDKLDQLMTRMDVLLEFFEKAAPQNQRILKIMVQRAGGTEQALKEQTVVQELLKREQSLDSARTGDAPVIPGPPLGYASRSQLQLLKTELAEAPVAAIRSNFESFERKFEILQQEMIDEMRKIVVHEGDRVISTVLSGPHDRIIDPDMFELWKDMRWRGIVKARHLVLAIHDYYLQKLDDLQHGIQSPGHHLSESDIWAVEQLDLMHLQPVIEALDADASGFVTIQELNQFTNTRPQGWSLPHWLAFWAIGWQLAMTDYRKKIVNILKAMSNLAEGIRHANRSKVRWYLEAVKPLVDEMTSSFQGNTERLSLLPRFQAHIQREETRVSKHLETARYDLDAPDTLAFINGRRGLERNIFTLLYLLLVRHYNIMKMGQKCIIHPDKLLDAESSIQMVKDVYELRRQSLSCKWPLVP</sequence>
<gene>
    <name evidence="1" type="ORF">OH76DRAFT_1351074</name>
</gene>